<dbReference type="InterPro" id="IPR012337">
    <property type="entry name" value="RNaseH-like_sf"/>
</dbReference>
<keyword evidence="1" id="KW-0479">Metal-binding</keyword>
<reference evidence="5" key="1">
    <citation type="submission" date="2022-03" db="EMBL/GenBank/DDBJ databases">
        <authorList>
            <person name="Tunstrom K."/>
        </authorList>
    </citation>
    <scope>NUCLEOTIDE SEQUENCE</scope>
</reference>
<name>A0AAU9TGB1_EUPED</name>
<dbReference type="Gene3D" id="3.30.420.10">
    <property type="entry name" value="Ribonuclease H-like superfamily/Ribonuclease H"/>
    <property type="match status" value="1"/>
</dbReference>
<feature type="region of interest" description="Disordered" evidence="2">
    <location>
        <begin position="448"/>
        <end position="497"/>
    </location>
</feature>
<organism evidence="5 6">
    <name type="scientific">Euphydryas editha</name>
    <name type="common">Edith's checkerspot</name>
    <dbReference type="NCBI Taxonomy" id="104508"/>
    <lineage>
        <taxon>Eukaryota</taxon>
        <taxon>Metazoa</taxon>
        <taxon>Ecdysozoa</taxon>
        <taxon>Arthropoda</taxon>
        <taxon>Hexapoda</taxon>
        <taxon>Insecta</taxon>
        <taxon>Pterygota</taxon>
        <taxon>Neoptera</taxon>
        <taxon>Endopterygota</taxon>
        <taxon>Lepidoptera</taxon>
        <taxon>Glossata</taxon>
        <taxon>Ditrysia</taxon>
        <taxon>Papilionoidea</taxon>
        <taxon>Nymphalidae</taxon>
        <taxon>Nymphalinae</taxon>
        <taxon>Euphydryas</taxon>
    </lineage>
</organism>
<dbReference type="AlphaFoldDB" id="A0AAU9TGB1"/>
<accession>A0AAU9TGB1</accession>
<evidence type="ECO:0000259" key="3">
    <source>
        <dbReference type="PROSITE" id="PS50158"/>
    </source>
</evidence>
<dbReference type="PANTHER" id="PTHR42648:SF28">
    <property type="entry name" value="TRANSPOSON-ENCODED PROTEIN WITH RIBONUCLEASE H-LIKE AND RETROVIRUS ZINC FINGER-LIKE DOMAINS"/>
    <property type="match status" value="1"/>
</dbReference>
<dbReference type="GO" id="GO:0015074">
    <property type="term" value="P:DNA integration"/>
    <property type="evidence" value="ECO:0007669"/>
    <property type="project" value="InterPro"/>
</dbReference>
<dbReference type="InterPro" id="IPR057670">
    <property type="entry name" value="SH3_retrovirus"/>
</dbReference>
<feature type="domain" description="CCHC-type" evidence="3">
    <location>
        <begin position="210"/>
        <end position="226"/>
    </location>
</feature>
<evidence type="ECO:0008006" key="7">
    <source>
        <dbReference type="Google" id="ProtNLM"/>
    </source>
</evidence>
<feature type="compositionally biased region" description="Low complexity" evidence="2">
    <location>
        <begin position="463"/>
        <end position="481"/>
    </location>
</feature>
<dbReference type="Pfam" id="PF00098">
    <property type="entry name" value="zf-CCHC"/>
    <property type="match status" value="1"/>
</dbReference>
<dbReference type="InterPro" id="IPR036397">
    <property type="entry name" value="RNaseH_sf"/>
</dbReference>
<sequence>MDVNNTHNVMKLEGIRNWNVWKFQTTVLLRGQGWLDIVEGQTVKPKDATARVAWESADAKAQILLVTRMTEDVMIHLISCTTSAEMWRKLLSVYEQKSETSIHILQQRFFQYKYESGIDMSVFLSKIQEMQNQLKQMGEEVSEKFTITKVLMCLPDEYKHFVSAWESAPDDKQTFDNLMSRLLIEEERIKEKTKEVQELSSAFVAKRNVKCFKCGKPGHFQTECRSNKDSEKKINDNKCYYCEDFFNKAENITGNRVKTLRTDNGLEFVNKEVMEICSKKGIIHQTTVTYTPEQNGKAERENRTLVEAARTMLHSKNLPKKLWAEAVNTAAFVLNRTGKEKEGKSPYEIWTNKTYDIHQLQAFGSPVYVHIPKEKRRKFDKKGEKGLMVGYGENSKGYRIYFSEKNCVYVKRDVIFLKEEKNEENELTVMLDLNNSESTQDSLPEIVTASEESERKEFQDTNSSFNQSESESQSEYEPSSSSEDDQTDDHNTQRDRHKLIRKQTSFYKCLNVEKGDSTAISVIRAVNGKEDREVNPMCGTLGANQERKHYVKEFFKLKLSPLYRRTPSRQFGFAFQMTSEVDLGRYVNLKDPNFLVDVKVSVLEFRHYNKDFS</sequence>
<dbReference type="GO" id="GO:0008270">
    <property type="term" value="F:zinc ion binding"/>
    <property type="evidence" value="ECO:0007669"/>
    <property type="project" value="UniProtKB-KW"/>
</dbReference>
<keyword evidence="1" id="KW-0863">Zinc-finger</keyword>
<evidence type="ECO:0000256" key="1">
    <source>
        <dbReference type="PROSITE-ProRule" id="PRU00047"/>
    </source>
</evidence>
<evidence type="ECO:0000259" key="4">
    <source>
        <dbReference type="PROSITE" id="PS50994"/>
    </source>
</evidence>
<dbReference type="PROSITE" id="PS50994">
    <property type="entry name" value="INTEGRASE"/>
    <property type="match status" value="1"/>
</dbReference>
<dbReference type="GO" id="GO:0003676">
    <property type="term" value="F:nucleic acid binding"/>
    <property type="evidence" value="ECO:0007669"/>
    <property type="project" value="InterPro"/>
</dbReference>
<dbReference type="PROSITE" id="PS50158">
    <property type="entry name" value="ZF_CCHC"/>
    <property type="match status" value="1"/>
</dbReference>
<dbReference type="PANTHER" id="PTHR42648">
    <property type="entry name" value="TRANSPOSASE, PUTATIVE-RELATED"/>
    <property type="match status" value="1"/>
</dbReference>
<keyword evidence="6" id="KW-1185">Reference proteome</keyword>
<dbReference type="InterPro" id="IPR001584">
    <property type="entry name" value="Integrase_cat-core"/>
</dbReference>
<feature type="domain" description="Integrase catalytic" evidence="4">
    <location>
        <begin position="258"/>
        <end position="354"/>
    </location>
</feature>
<evidence type="ECO:0000313" key="5">
    <source>
        <dbReference type="EMBL" id="CAH2085158.1"/>
    </source>
</evidence>
<gene>
    <name evidence="5" type="ORF">EEDITHA_LOCUS1663</name>
</gene>
<dbReference type="InterPro" id="IPR039537">
    <property type="entry name" value="Retrotran_Ty1/copia-like"/>
</dbReference>
<dbReference type="EMBL" id="CAKOGL010000004">
    <property type="protein sequence ID" value="CAH2085158.1"/>
    <property type="molecule type" value="Genomic_DNA"/>
</dbReference>
<dbReference type="InterPro" id="IPR036875">
    <property type="entry name" value="Znf_CCHC_sf"/>
</dbReference>
<dbReference type="Pfam" id="PF14223">
    <property type="entry name" value="Retrotran_gag_2"/>
    <property type="match status" value="1"/>
</dbReference>
<proteinExistence type="predicted"/>
<dbReference type="SUPFAM" id="SSF57756">
    <property type="entry name" value="Retrovirus zinc finger-like domains"/>
    <property type="match status" value="1"/>
</dbReference>
<dbReference type="SMART" id="SM00343">
    <property type="entry name" value="ZnF_C2HC"/>
    <property type="match status" value="1"/>
</dbReference>
<dbReference type="SUPFAM" id="SSF53098">
    <property type="entry name" value="Ribonuclease H-like"/>
    <property type="match status" value="1"/>
</dbReference>
<keyword evidence="1" id="KW-0862">Zinc</keyword>
<evidence type="ECO:0000313" key="6">
    <source>
        <dbReference type="Proteomes" id="UP001153954"/>
    </source>
</evidence>
<comment type="caution">
    <text evidence="5">The sequence shown here is derived from an EMBL/GenBank/DDBJ whole genome shotgun (WGS) entry which is preliminary data.</text>
</comment>
<dbReference type="Pfam" id="PF25597">
    <property type="entry name" value="SH3_retrovirus"/>
    <property type="match status" value="1"/>
</dbReference>
<dbReference type="InterPro" id="IPR001878">
    <property type="entry name" value="Znf_CCHC"/>
</dbReference>
<dbReference type="Proteomes" id="UP001153954">
    <property type="component" value="Unassembled WGS sequence"/>
</dbReference>
<protein>
    <recommendedName>
        <fullName evidence="7">Retrovirus-related Pol polyprotein from transposon TNT 1-94</fullName>
    </recommendedName>
</protein>
<evidence type="ECO:0000256" key="2">
    <source>
        <dbReference type="SAM" id="MobiDB-lite"/>
    </source>
</evidence>